<proteinExistence type="predicted"/>
<comment type="caution">
    <text evidence="2">The sequence shown here is derived from an EMBL/GenBank/DDBJ whole genome shotgun (WGS) entry which is preliminary data.</text>
</comment>
<feature type="compositionally biased region" description="Gly residues" evidence="1">
    <location>
        <begin position="102"/>
        <end position="111"/>
    </location>
</feature>
<feature type="compositionally biased region" description="Polar residues" evidence="1">
    <location>
        <begin position="86"/>
        <end position="100"/>
    </location>
</feature>
<evidence type="ECO:0000256" key="1">
    <source>
        <dbReference type="SAM" id="MobiDB-lite"/>
    </source>
</evidence>
<reference evidence="2" key="1">
    <citation type="submission" date="2021-01" db="EMBL/GenBank/DDBJ databases">
        <title>Whole genome shotgun sequence of Actinoplanes nipponensis NBRC 14063.</title>
        <authorList>
            <person name="Komaki H."/>
            <person name="Tamura T."/>
        </authorList>
    </citation>
    <scope>NUCLEOTIDE SEQUENCE</scope>
    <source>
        <strain evidence="2">NBRC 14063</strain>
    </source>
</reference>
<dbReference type="AlphaFoldDB" id="A0A919MRV1"/>
<feature type="region of interest" description="Disordered" evidence="1">
    <location>
        <begin position="86"/>
        <end position="111"/>
    </location>
</feature>
<evidence type="ECO:0000313" key="3">
    <source>
        <dbReference type="Proteomes" id="UP000647172"/>
    </source>
</evidence>
<accession>A0A919MRV1</accession>
<gene>
    <name evidence="2" type="ORF">Ani05nite_54970</name>
</gene>
<dbReference type="Pfam" id="PF06013">
    <property type="entry name" value="WXG100"/>
    <property type="match status" value="1"/>
</dbReference>
<sequence length="111" mass="11466">MTSGVSETTQASSADMARVSAEFEQVNADLTAMLNKLIDRLSGLQTAWVGSGGRAFETVKNQYQQDLAQLNKALADTAEAIKTSGVSYDSTDSSAASMVTKSGGGGVSLPL</sequence>
<keyword evidence="3" id="KW-1185">Reference proteome</keyword>
<dbReference type="InterPro" id="IPR036689">
    <property type="entry name" value="ESAT-6-like_sf"/>
</dbReference>
<dbReference type="NCBIfam" id="TIGR03930">
    <property type="entry name" value="WXG100_ESAT6"/>
    <property type="match status" value="1"/>
</dbReference>
<dbReference type="Proteomes" id="UP000647172">
    <property type="component" value="Unassembled WGS sequence"/>
</dbReference>
<organism evidence="2 3">
    <name type="scientific">Actinoplanes nipponensis</name>
    <dbReference type="NCBI Taxonomy" id="135950"/>
    <lineage>
        <taxon>Bacteria</taxon>
        <taxon>Bacillati</taxon>
        <taxon>Actinomycetota</taxon>
        <taxon>Actinomycetes</taxon>
        <taxon>Micromonosporales</taxon>
        <taxon>Micromonosporaceae</taxon>
        <taxon>Actinoplanes</taxon>
    </lineage>
</organism>
<protein>
    <recommendedName>
        <fullName evidence="4">ESAT-6-like protein</fullName>
    </recommendedName>
</protein>
<dbReference type="Gene3D" id="1.10.287.1060">
    <property type="entry name" value="ESAT-6-like"/>
    <property type="match status" value="1"/>
</dbReference>
<dbReference type="EMBL" id="BOMQ01000063">
    <property type="protein sequence ID" value="GIE51963.1"/>
    <property type="molecule type" value="Genomic_DNA"/>
</dbReference>
<name>A0A919MRV1_9ACTN</name>
<dbReference type="InterPro" id="IPR010310">
    <property type="entry name" value="T7SS_ESAT-6-like"/>
</dbReference>
<dbReference type="SUPFAM" id="SSF140453">
    <property type="entry name" value="EsxAB dimer-like"/>
    <property type="match status" value="1"/>
</dbReference>
<evidence type="ECO:0000313" key="2">
    <source>
        <dbReference type="EMBL" id="GIE51963.1"/>
    </source>
</evidence>
<evidence type="ECO:0008006" key="4">
    <source>
        <dbReference type="Google" id="ProtNLM"/>
    </source>
</evidence>